<keyword evidence="2" id="KW-1185">Reference proteome</keyword>
<evidence type="ECO:0000313" key="2">
    <source>
        <dbReference type="Proteomes" id="UP000297861"/>
    </source>
</evidence>
<dbReference type="EMBL" id="SOML01000007">
    <property type="protein sequence ID" value="TFD95627.1"/>
    <property type="molecule type" value="Genomic_DNA"/>
</dbReference>
<protein>
    <recommendedName>
        <fullName evidence="3">XRE family transcriptional regulator</fullName>
    </recommendedName>
</protein>
<dbReference type="RefSeq" id="WP_134436646.1">
    <property type="nucleotide sequence ID" value="NZ_JAWZLG010000074.1"/>
</dbReference>
<evidence type="ECO:0008006" key="3">
    <source>
        <dbReference type="Google" id="ProtNLM"/>
    </source>
</evidence>
<comment type="caution">
    <text evidence="1">The sequence shown here is derived from an EMBL/GenBank/DDBJ whole genome shotgun (WGS) entry which is preliminary data.</text>
</comment>
<dbReference type="AlphaFoldDB" id="A0A4Y8L059"/>
<proteinExistence type="predicted"/>
<dbReference type="Proteomes" id="UP000297861">
    <property type="component" value="Unassembled WGS sequence"/>
</dbReference>
<sequence length="75" mass="8768">MNENYLKKYMDSIQMGRYKSVKDTIIKKCSITDDIWRNWLAGRTNIPNLAKPIINEVAGSDIFSKEEREDPLTFL</sequence>
<accession>A0A4Y8L059</accession>
<organism evidence="1 2">
    <name type="scientific">Dysgonomonas capnocytophagoides</name>
    <dbReference type="NCBI Taxonomy" id="45254"/>
    <lineage>
        <taxon>Bacteria</taxon>
        <taxon>Pseudomonadati</taxon>
        <taxon>Bacteroidota</taxon>
        <taxon>Bacteroidia</taxon>
        <taxon>Bacteroidales</taxon>
        <taxon>Dysgonomonadaceae</taxon>
        <taxon>Dysgonomonas</taxon>
    </lineage>
</organism>
<gene>
    <name evidence="1" type="ORF">E2605_12390</name>
</gene>
<evidence type="ECO:0000313" key="1">
    <source>
        <dbReference type="EMBL" id="TFD95627.1"/>
    </source>
</evidence>
<name>A0A4Y8L059_9BACT</name>
<reference evidence="1 2" key="1">
    <citation type="submission" date="2019-03" db="EMBL/GenBank/DDBJ databases">
        <title>San Antonio Military Medical Center submission to MRSN (WRAIR), pending publication.</title>
        <authorList>
            <person name="Blyth D.M."/>
            <person name="Mccarthy S.L."/>
            <person name="Schall S.E."/>
            <person name="Stam J.A."/>
            <person name="Ong A.C."/>
            <person name="Mcgann P.T."/>
        </authorList>
    </citation>
    <scope>NUCLEOTIDE SEQUENCE [LARGE SCALE GENOMIC DNA]</scope>
    <source>
        <strain evidence="1 2">MRSN571793</strain>
    </source>
</reference>
<dbReference type="OrthoDB" id="9976951at2"/>